<protein>
    <recommendedName>
        <fullName evidence="6">C2H2-type domain-containing protein</fullName>
    </recommendedName>
</protein>
<evidence type="ECO:0000256" key="3">
    <source>
        <dbReference type="ARBA" id="ARBA00022771"/>
    </source>
</evidence>
<reference evidence="7" key="1">
    <citation type="submission" date="2025-08" db="UniProtKB">
        <authorList>
            <consortium name="Ensembl"/>
        </authorList>
    </citation>
    <scope>IDENTIFICATION</scope>
</reference>
<evidence type="ECO:0000256" key="1">
    <source>
        <dbReference type="ARBA" id="ARBA00022723"/>
    </source>
</evidence>
<proteinExistence type="predicted"/>
<dbReference type="SUPFAM" id="SSF57667">
    <property type="entry name" value="beta-beta-alpha zinc fingers"/>
    <property type="match status" value="3"/>
</dbReference>
<dbReference type="Ensembl" id="ENSOTST00005027569.2">
    <property type="protein sequence ID" value="ENSOTSP00005025521.2"/>
    <property type="gene ID" value="ENSOTSG00005012019.2"/>
</dbReference>
<dbReference type="SMART" id="SM00355">
    <property type="entry name" value="ZnF_C2H2"/>
    <property type="match status" value="6"/>
</dbReference>
<dbReference type="FunFam" id="3.30.160.60:FF:000688">
    <property type="entry name" value="zinc finger protein 197 isoform X1"/>
    <property type="match status" value="1"/>
</dbReference>
<keyword evidence="2" id="KW-0677">Repeat</keyword>
<dbReference type="PANTHER" id="PTHR24409">
    <property type="entry name" value="ZINC FINGER PROTEIN 142"/>
    <property type="match status" value="1"/>
</dbReference>
<accession>A0A8C8LL39</accession>
<dbReference type="GO" id="GO:0000977">
    <property type="term" value="F:RNA polymerase II transcription regulatory region sequence-specific DNA binding"/>
    <property type="evidence" value="ECO:0007669"/>
    <property type="project" value="TreeGrafter"/>
</dbReference>
<dbReference type="GO" id="GO:0008270">
    <property type="term" value="F:zinc ion binding"/>
    <property type="evidence" value="ECO:0007669"/>
    <property type="project" value="UniProtKB-KW"/>
</dbReference>
<evidence type="ECO:0000259" key="6">
    <source>
        <dbReference type="PROSITE" id="PS50157"/>
    </source>
</evidence>
<evidence type="ECO:0000256" key="4">
    <source>
        <dbReference type="ARBA" id="ARBA00022833"/>
    </source>
</evidence>
<feature type="domain" description="C2H2-type" evidence="6">
    <location>
        <begin position="124"/>
        <end position="151"/>
    </location>
</feature>
<sequence length="391" mass="44056">MKGTKRFSLINKTRRDKEIQIHPYTDYIESPVTLNGRKFLRCSTCFKYFFSKATLKLHLQTHSGVRRFTCKVCGKMFITFSSFNAHEKTHWPVKPYACSVCGKGFVLLRELKTHSHMHSGEMPFFCNHCGQGFTSFRNLERHRLLHRAASSHYCLPCKLPFPSYLALKNHLKAHKARPVIPLPEGPLEPLRFPYHCRKCNARFTTTDLLQAHQVCHLIGGKKTYSSSANVVSASLTSKLSNKPRVRVTPLSPTTLPSLLSKKRNMYSLSSVQDSPCNTVSLEHEGRTSPSNNLITTLSLLGYDATSLAHLYLGSFSHFSLQILSYSVRLDGERRCTAIFRSLQRCSIGLKSGLWLGHSRIFRDLSQSHSCVVLAVCLGPSCWGEGSSNLKS</sequence>
<evidence type="ECO:0000313" key="7">
    <source>
        <dbReference type="Ensembl" id="ENSOTSP00005025521.2"/>
    </source>
</evidence>
<organism evidence="7 8">
    <name type="scientific">Oncorhynchus tshawytscha</name>
    <name type="common">Chinook salmon</name>
    <name type="synonym">Salmo tshawytscha</name>
    <dbReference type="NCBI Taxonomy" id="74940"/>
    <lineage>
        <taxon>Eukaryota</taxon>
        <taxon>Metazoa</taxon>
        <taxon>Chordata</taxon>
        <taxon>Craniata</taxon>
        <taxon>Vertebrata</taxon>
        <taxon>Euteleostomi</taxon>
        <taxon>Actinopterygii</taxon>
        <taxon>Neopterygii</taxon>
        <taxon>Teleostei</taxon>
        <taxon>Protacanthopterygii</taxon>
        <taxon>Salmoniformes</taxon>
        <taxon>Salmonidae</taxon>
        <taxon>Salmoninae</taxon>
        <taxon>Oncorhynchus</taxon>
    </lineage>
</organism>
<dbReference type="GO" id="GO:0005634">
    <property type="term" value="C:nucleus"/>
    <property type="evidence" value="ECO:0007669"/>
    <property type="project" value="TreeGrafter"/>
</dbReference>
<evidence type="ECO:0000256" key="5">
    <source>
        <dbReference type="PROSITE-ProRule" id="PRU00042"/>
    </source>
</evidence>
<dbReference type="Pfam" id="PF00096">
    <property type="entry name" value="zf-C2H2"/>
    <property type="match status" value="2"/>
</dbReference>
<dbReference type="PROSITE" id="PS00028">
    <property type="entry name" value="ZINC_FINGER_C2H2_1"/>
    <property type="match status" value="6"/>
</dbReference>
<dbReference type="GeneTree" id="ENSGT00940000164807"/>
<dbReference type="Gene3D" id="3.30.160.60">
    <property type="entry name" value="Classic Zinc Finger"/>
    <property type="match status" value="4"/>
</dbReference>
<evidence type="ECO:0000256" key="2">
    <source>
        <dbReference type="ARBA" id="ARBA00022737"/>
    </source>
</evidence>
<keyword evidence="4" id="KW-0862">Zinc</keyword>
<dbReference type="InterPro" id="IPR036236">
    <property type="entry name" value="Znf_C2H2_sf"/>
</dbReference>
<dbReference type="FunFam" id="3.30.160.60:FF:000446">
    <property type="entry name" value="Zinc finger protein"/>
    <property type="match status" value="2"/>
</dbReference>
<keyword evidence="8" id="KW-1185">Reference proteome</keyword>
<feature type="domain" description="C2H2-type" evidence="6">
    <location>
        <begin position="194"/>
        <end position="216"/>
    </location>
</feature>
<dbReference type="InterPro" id="IPR013087">
    <property type="entry name" value="Znf_C2H2_type"/>
</dbReference>
<feature type="domain" description="C2H2-type" evidence="6">
    <location>
        <begin position="40"/>
        <end position="67"/>
    </location>
</feature>
<keyword evidence="1" id="KW-0479">Metal-binding</keyword>
<feature type="domain" description="C2H2-type" evidence="6">
    <location>
        <begin position="68"/>
        <end position="95"/>
    </location>
</feature>
<dbReference type="Proteomes" id="UP000694402">
    <property type="component" value="Unassembled WGS sequence"/>
</dbReference>
<dbReference type="GO" id="GO:0000981">
    <property type="term" value="F:DNA-binding transcription factor activity, RNA polymerase II-specific"/>
    <property type="evidence" value="ECO:0007669"/>
    <property type="project" value="TreeGrafter"/>
</dbReference>
<reference evidence="7" key="2">
    <citation type="submission" date="2025-09" db="UniProtKB">
        <authorList>
            <consortium name="Ensembl"/>
        </authorList>
    </citation>
    <scope>IDENTIFICATION</scope>
</reference>
<dbReference type="AlphaFoldDB" id="A0A8C8LL39"/>
<keyword evidence="3 5" id="KW-0863">Zinc-finger</keyword>
<dbReference type="PROSITE" id="PS50157">
    <property type="entry name" value="ZINC_FINGER_C2H2_2"/>
    <property type="match status" value="5"/>
</dbReference>
<dbReference type="PANTHER" id="PTHR24409:SF295">
    <property type="entry name" value="AZ2-RELATED"/>
    <property type="match status" value="1"/>
</dbReference>
<evidence type="ECO:0000313" key="8">
    <source>
        <dbReference type="Proteomes" id="UP000694402"/>
    </source>
</evidence>
<feature type="domain" description="C2H2-type" evidence="6">
    <location>
        <begin position="96"/>
        <end position="123"/>
    </location>
</feature>
<name>A0A8C8LL39_ONCTS</name>